<dbReference type="InterPro" id="IPR025558">
    <property type="entry name" value="DUF4283"/>
</dbReference>
<evidence type="ECO:0000259" key="2">
    <source>
        <dbReference type="Pfam" id="PF13456"/>
    </source>
</evidence>
<evidence type="ECO:0000259" key="3">
    <source>
        <dbReference type="Pfam" id="PF14111"/>
    </source>
</evidence>
<feature type="domain" description="RNase H type-1" evidence="2">
    <location>
        <begin position="780"/>
        <end position="898"/>
    </location>
</feature>
<gene>
    <name evidence="4" type="ORF">V6N11_035057</name>
</gene>
<evidence type="ECO:0008006" key="6">
    <source>
        <dbReference type="Google" id="ProtNLM"/>
    </source>
</evidence>
<feature type="compositionally biased region" description="Polar residues" evidence="1">
    <location>
        <begin position="1"/>
        <end position="28"/>
    </location>
</feature>
<reference evidence="4 5" key="1">
    <citation type="journal article" date="2024" name="G3 (Bethesda)">
        <title>Genome assembly of Hibiscus sabdariffa L. provides insights into metabolisms of medicinal natural products.</title>
        <authorList>
            <person name="Kim T."/>
        </authorList>
    </citation>
    <scope>NUCLEOTIDE SEQUENCE [LARGE SCALE GENOMIC DNA]</scope>
    <source>
        <strain evidence="4">TK-2024</strain>
        <tissue evidence="4">Old leaves</tissue>
    </source>
</reference>
<dbReference type="Pfam" id="PF14111">
    <property type="entry name" value="DUF4283"/>
    <property type="match status" value="1"/>
</dbReference>
<dbReference type="PANTHER" id="PTHR47723:SF19">
    <property type="entry name" value="POLYNUCLEOTIDYL TRANSFERASE, RIBONUCLEASE H-LIKE SUPERFAMILY PROTEIN"/>
    <property type="match status" value="1"/>
</dbReference>
<accession>A0ABR2QZE3</accession>
<feature type="region of interest" description="Disordered" evidence="1">
    <location>
        <begin position="1"/>
        <end position="43"/>
    </location>
</feature>
<dbReference type="SUPFAM" id="SSF53098">
    <property type="entry name" value="Ribonuclease H-like"/>
    <property type="match status" value="1"/>
</dbReference>
<dbReference type="InterPro" id="IPR044730">
    <property type="entry name" value="RNase_H-like_dom_plant"/>
</dbReference>
<dbReference type="InterPro" id="IPR053151">
    <property type="entry name" value="RNase_H-like"/>
</dbReference>
<feature type="compositionally biased region" description="Basic and acidic residues" evidence="1">
    <location>
        <begin position="29"/>
        <end position="41"/>
    </location>
</feature>
<proteinExistence type="predicted"/>
<sequence length="966" mass="105203">MSRDSPSLAATVSGPGATQPSVAVNNSRLDADPPDPGHLRDLGLVSDMDVSTSDVPAPTLVSPVTVSHATLHVSSSSAPLLASTIVPPSYKDTLMASDSSHQIGGNAFTDNEEIALVDGDVTRSMVDGFIFIVFSERVQALAVKNFDLTVVVKLLGRRIGYNTLHSRLLDMWKPTKAFRLMDIENDYFLVTFKSRSDYSNAISGGPWDMCPVVTNVTGVDPAIPLPLTVATPPMTDEPFGPWMKVERRPPRVIHKDVSAKQYDSDFVVAKSRFNPIFEDEATEELAAPPTLALGNSLSGSVAPGPALQSAVDPRAKGKGLVNSNPVKHRPPTSVRKPLVVQRPYATSSSTSGPLPSRRNSSLSTTRFTPFPRPTTRLKKSNHSAVVVSESDDPVILADDSIPVVVRDSFAAPIVPNTLLGAVKPPNLEGGQLQPLPSPSAAVVIRNAPSSSALPQKSRTDWISRGDRNTSYFHRKAKQQKIRNHIDSLQLPDGSWCDDEQVLHTQAAGFFRTLYSDPEASSGSYPISGCFPSMPLHHMDSLASVPSPQEANVISSILTEFGYFSGHSVNVRKSQIYFSPNTNLDTIDAICSSLSIAQTDTLGKYLGNDRQWDVNRLSVLLLPEDVPFVIGIPPPIEDTCDALSWGSTRSEIFSVASAYAHLLEPAWEAIDPKWSWVWSLAVTPRIPNPLLTFFVTAPIPGLCGILLFPWNAMLYSSQLHLNLRNDFVFTDTCLSLVVVYKLGLAWAKHFAGSNEVDRVPTTPLVTYLQWTPPAPGWVCLNADASFSPTTGIGTVGGVLRSSSSTWISGYQKCVGVVSILQAELWSVFVGLQVARSSGVDRLLVQSDSSHAIQLLIDSPQQGHRMPLVRAIELLCHGDCQVDFQWISRELNMVADSLSKLPSPPQFSLFVTTVIPEPARRFLDRDRDGPPYSRHSRGSLESCRFCLFAELRRCVIVLRPSCALFFPT</sequence>
<organism evidence="4 5">
    <name type="scientific">Hibiscus sabdariffa</name>
    <name type="common">roselle</name>
    <dbReference type="NCBI Taxonomy" id="183260"/>
    <lineage>
        <taxon>Eukaryota</taxon>
        <taxon>Viridiplantae</taxon>
        <taxon>Streptophyta</taxon>
        <taxon>Embryophyta</taxon>
        <taxon>Tracheophyta</taxon>
        <taxon>Spermatophyta</taxon>
        <taxon>Magnoliopsida</taxon>
        <taxon>eudicotyledons</taxon>
        <taxon>Gunneridae</taxon>
        <taxon>Pentapetalae</taxon>
        <taxon>rosids</taxon>
        <taxon>malvids</taxon>
        <taxon>Malvales</taxon>
        <taxon>Malvaceae</taxon>
        <taxon>Malvoideae</taxon>
        <taxon>Hibiscus</taxon>
    </lineage>
</organism>
<comment type="caution">
    <text evidence="4">The sequence shown here is derived from an EMBL/GenBank/DDBJ whole genome shotgun (WGS) entry which is preliminary data.</text>
</comment>
<dbReference type="InterPro" id="IPR002156">
    <property type="entry name" value="RNaseH_domain"/>
</dbReference>
<keyword evidence="5" id="KW-1185">Reference proteome</keyword>
<protein>
    <recommendedName>
        <fullName evidence="6">DUF4283 domain-containing protein</fullName>
    </recommendedName>
</protein>
<dbReference type="Proteomes" id="UP001396334">
    <property type="component" value="Unassembled WGS sequence"/>
</dbReference>
<dbReference type="Gene3D" id="3.30.420.10">
    <property type="entry name" value="Ribonuclease H-like superfamily/Ribonuclease H"/>
    <property type="match status" value="1"/>
</dbReference>
<dbReference type="PANTHER" id="PTHR47723">
    <property type="entry name" value="OS05G0353850 PROTEIN"/>
    <property type="match status" value="1"/>
</dbReference>
<dbReference type="EMBL" id="JBBPBN010000029">
    <property type="protein sequence ID" value="KAK9006003.1"/>
    <property type="molecule type" value="Genomic_DNA"/>
</dbReference>
<feature type="region of interest" description="Disordered" evidence="1">
    <location>
        <begin position="299"/>
        <end position="376"/>
    </location>
</feature>
<feature type="compositionally biased region" description="Polar residues" evidence="1">
    <location>
        <begin position="344"/>
        <end position="363"/>
    </location>
</feature>
<dbReference type="CDD" id="cd06222">
    <property type="entry name" value="RNase_H_like"/>
    <property type="match status" value="1"/>
</dbReference>
<evidence type="ECO:0000256" key="1">
    <source>
        <dbReference type="SAM" id="MobiDB-lite"/>
    </source>
</evidence>
<dbReference type="Pfam" id="PF13456">
    <property type="entry name" value="RVT_3"/>
    <property type="match status" value="1"/>
</dbReference>
<dbReference type="InterPro" id="IPR012337">
    <property type="entry name" value="RNaseH-like_sf"/>
</dbReference>
<evidence type="ECO:0000313" key="5">
    <source>
        <dbReference type="Proteomes" id="UP001396334"/>
    </source>
</evidence>
<name>A0ABR2QZE3_9ROSI</name>
<feature type="domain" description="DUF4283" evidence="3">
    <location>
        <begin position="145"/>
        <end position="208"/>
    </location>
</feature>
<dbReference type="InterPro" id="IPR036397">
    <property type="entry name" value="RNaseH_sf"/>
</dbReference>
<evidence type="ECO:0000313" key="4">
    <source>
        <dbReference type="EMBL" id="KAK9006003.1"/>
    </source>
</evidence>